<comment type="caution">
    <text evidence="1">The sequence shown here is derived from an EMBL/GenBank/DDBJ whole genome shotgun (WGS) entry which is preliminary data.</text>
</comment>
<name>A0AAW1VML9_RUBAR</name>
<dbReference type="Proteomes" id="UP001457282">
    <property type="component" value="Unassembled WGS sequence"/>
</dbReference>
<protein>
    <submittedName>
        <fullName evidence="1">Uncharacterized protein</fullName>
    </submittedName>
</protein>
<reference evidence="1 2" key="1">
    <citation type="journal article" date="2023" name="G3 (Bethesda)">
        <title>A chromosome-length genome assembly and annotation of blackberry (Rubus argutus, cv. 'Hillquist').</title>
        <authorList>
            <person name="Bruna T."/>
            <person name="Aryal R."/>
            <person name="Dudchenko O."/>
            <person name="Sargent D.J."/>
            <person name="Mead D."/>
            <person name="Buti M."/>
            <person name="Cavallini A."/>
            <person name="Hytonen T."/>
            <person name="Andres J."/>
            <person name="Pham M."/>
            <person name="Weisz D."/>
            <person name="Mascagni F."/>
            <person name="Usai G."/>
            <person name="Natali L."/>
            <person name="Bassil N."/>
            <person name="Fernandez G.E."/>
            <person name="Lomsadze A."/>
            <person name="Armour M."/>
            <person name="Olukolu B."/>
            <person name="Poorten T."/>
            <person name="Britton C."/>
            <person name="Davik J."/>
            <person name="Ashrafi H."/>
            <person name="Aiden E.L."/>
            <person name="Borodovsky M."/>
            <person name="Worthington M."/>
        </authorList>
    </citation>
    <scope>NUCLEOTIDE SEQUENCE [LARGE SCALE GENOMIC DNA]</scope>
    <source>
        <strain evidence="1">PI 553951</strain>
    </source>
</reference>
<accession>A0AAW1VML9</accession>
<proteinExistence type="predicted"/>
<dbReference type="EMBL" id="JBEDUW010000120">
    <property type="protein sequence ID" value="KAK9906001.1"/>
    <property type="molecule type" value="Genomic_DNA"/>
</dbReference>
<sequence length="103" mass="11653">MITMAMMTTVMVTSEVDDQRLSQEGFPKQFFSSSINGELESCRWNLNAGDNIPYAHSVLCPIENLSQWKAAKAKAAAPRHQRRISHHLKNQEFFTSESSLQPV</sequence>
<keyword evidence="2" id="KW-1185">Reference proteome</keyword>
<evidence type="ECO:0000313" key="1">
    <source>
        <dbReference type="EMBL" id="KAK9906001.1"/>
    </source>
</evidence>
<organism evidence="1 2">
    <name type="scientific">Rubus argutus</name>
    <name type="common">Southern blackberry</name>
    <dbReference type="NCBI Taxonomy" id="59490"/>
    <lineage>
        <taxon>Eukaryota</taxon>
        <taxon>Viridiplantae</taxon>
        <taxon>Streptophyta</taxon>
        <taxon>Embryophyta</taxon>
        <taxon>Tracheophyta</taxon>
        <taxon>Spermatophyta</taxon>
        <taxon>Magnoliopsida</taxon>
        <taxon>eudicotyledons</taxon>
        <taxon>Gunneridae</taxon>
        <taxon>Pentapetalae</taxon>
        <taxon>rosids</taxon>
        <taxon>fabids</taxon>
        <taxon>Rosales</taxon>
        <taxon>Rosaceae</taxon>
        <taxon>Rosoideae</taxon>
        <taxon>Rosoideae incertae sedis</taxon>
        <taxon>Rubus</taxon>
    </lineage>
</organism>
<dbReference type="AlphaFoldDB" id="A0AAW1VML9"/>
<evidence type="ECO:0000313" key="2">
    <source>
        <dbReference type="Proteomes" id="UP001457282"/>
    </source>
</evidence>
<gene>
    <name evidence="1" type="ORF">M0R45_000126</name>
</gene>